<dbReference type="CDD" id="cd07067">
    <property type="entry name" value="HP_PGM_like"/>
    <property type="match status" value="1"/>
</dbReference>
<dbReference type="PANTHER" id="PTHR47623">
    <property type="entry name" value="OS09G0287300 PROTEIN"/>
    <property type="match status" value="1"/>
</dbReference>
<keyword evidence="3" id="KW-1185">Reference proteome</keyword>
<dbReference type="SUPFAM" id="SSF53254">
    <property type="entry name" value="Phosphoglycerate mutase-like"/>
    <property type="match status" value="1"/>
</dbReference>
<proteinExistence type="predicted"/>
<dbReference type="OrthoDB" id="9810154at2"/>
<feature type="binding site" evidence="1">
    <location>
        <position position="58"/>
    </location>
    <ligand>
        <name>substrate</name>
    </ligand>
</feature>
<organism evidence="2 3">
    <name type="scientific">Cognatiyoonia koreensis</name>
    <dbReference type="NCBI Taxonomy" id="364200"/>
    <lineage>
        <taxon>Bacteria</taxon>
        <taxon>Pseudomonadati</taxon>
        <taxon>Pseudomonadota</taxon>
        <taxon>Alphaproteobacteria</taxon>
        <taxon>Rhodobacterales</taxon>
        <taxon>Paracoccaceae</taxon>
        <taxon>Cognatiyoonia</taxon>
    </lineage>
</organism>
<dbReference type="AlphaFoldDB" id="A0A1I0RZU8"/>
<gene>
    <name evidence="2" type="ORF">SAMN04488515_3600</name>
</gene>
<dbReference type="InterPro" id="IPR013078">
    <property type="entry name" value="His_Pase_superF_clade-1"/>
</dbReference>
<dbReference type="SMART" id="SM00855">
    <property type="entry name" value="PGAM"/>
    <property type="match status" value="1"/>
</dbReference>
<sequence>MKRLILIRHAKSGWDDPMADDHDRVLTERGRTAAKSIGEWLAAQGYVPDVMLVSDAARTVETHRHICDGLGQTPKTSFHPTLYHAAPDTILDLAMRQPDETIAVIAHNPGIAMAAHGLVRTRPRHSRFSDYPTCATTVIDFEGDIRVNQGTCIDFTVPRDLTD</sequence>
<evidence type="ECO:0000313" key="3">
    <source>
        <dbReference type="Proteomes" id="UP000199167"/>
    </source>
</evidence>
<accession>A0A1I0RZU8</accession>
<protein>
    <submittedName>
        <fullName evidence="2">Phosphohistidine phosphatase</fullName>
    </submittedName>
</protein>
<evidence type="ECO:0000313" key="2">
    <source>
        <dbReference type="EMBL" id="SEW47376.1"/>
    </source>
</evidence>
<dbReference type="EMBL" id="FOIZ01000003">
    <property type="protein sequence ID" value="SEW47376.1"/>
    <property type="molecule type" value="Genomic_DNA"/>
</dbReference>
<name>A0A1I0RZU8_9RHOB</name>
<reference evidence="2 3" key="1">
    <citation type="submission" date="2016-10" db="EMBL/GenBank/DDBJ databases">
        <authorList>
            <person name="de Groot N.N."/>
        </authorList>
    </citation>
    <scope>NUCLEOTIDE SEQUENCE [LARGE SCALE GENOMIC DNA]</scope>
    <source>
        <strain evidence="2 3">DSM 17925</strain>
    </source>
</reference>
<dbReference type="Pfam" id="PF00300">
    <property type="entry name" value="His_Phos_1"/>
    <property type="match status" value="1"/>
</dbReference>
<dbReference type="Proteomes" id="UP000199167">
    <property type="component" value="Unassembled WGS sequence"/>
</dbReference>
<dbReference type="Gene3D" id="3.40.50.1240">
    <property type="entry name" value="Phosphoglycerate mutase-like"/>
    <property type="match status" value="1"/>
</dbReference>
<dbReference type="InterPro" id="IPR029033">
    <property type="entry name" value="His_PPase_superfam"/>
</dbReference>
<dbReference type="RefSeq" id="WP_089997304.1">
    <property type="nucleotide sequence ID" value="NZ_FOIZ01000003.1"/>
</dbReference>
<dbReference type="PANTHER" id="PTHR47623:SF1">
    <property type="entry name" value="OS09G0287300 PROTEIN"/>
    <property type="match status" value="1"/>
</dbReference>
<dbReference type="STRING" id="364200.SAMN04488515_3600"/>
<evidence type="ECO:0000256" key="1">
    <source>
        <dbReference type="PIRSR" id="PIRSR613078-2"/>
    </source>
</evidence>